<gene>
    <name evidence="1" type="ORF">AB8U03_17615</name>
</gene>
<proteinExistence type="predicted"/>
<protein>
    <submittedName>
        <fullName evidence="1">YjfB family protein</fullName>
    </submittedName>
</protein>
<keyword evidence="2" id="KW-1185">Reference proteome</keyword>
<dbReference type="Pfam" id="PF14070">
    <property type="entry name" value="YjfB_motility"/>
    <property type="match status" value="1"/>
</dbReference>
<evidence type="ECO:0000313" key="2">
    <source>
        <dbReference type="Proteomes" id="UP001564657"/>
    </source>
</evidence>
<dbReference type="EMBL" id="JBGEWD010000033">
    <property type="protein sequence ID" value="MEY8001971.1"/>
    <property type="molecule type" value="Genomic_DNA"/>
</dbReference>
<comment type="caution">
    <text evidence="1">The sequence shown here is derived from an EMBL/GenBank/DDBJ whole genome shotgun (WGS) entry which is preliminary data.</text>
</comment>
<sequence length="44" mass="4764">MSTSVGTALTRKILDNGQENAQQMIESISEMQDPNLGKTLDVKA</sequence>
<evidence type="ECO:0000313" key="1">
    <source>
        <dbReference type="EMBL" id="MEY8001971.1"/>
    </source>
</evidence>
<reference evidence="1 2" key="1">
    <citation type="submission" date="2024-08" db="EMBL/GenBank/DDBJ databases">
        <title>Clostridium lapicellarii sp. nov., and Clostridium renhuaiense sp. nov., two species isolated from the mud in a fermentation cellar used for producing sauce-flavour Chinese liquors.</title>
        <authorList>
            <person name="Yang F."/>
            <person name="Wang H."/>
            <person name="Chen L.Q."/>
            <person name="Zhou N."/>
            <person name="Lu J.J."/>
            <person name="Pu X.X."/>
            <person name="Wan B."/>
            <person name="Wang L."/>
            <person name="Liu S.J."/>
        </authorList>
    </citation>
    <scope>NUCLEOTIDE SEQUENCE [LARGE SCALE GENOMIC DNA]</scope>
    <source>
        <strain evidence="1 2">MT-5</strain>
    </source>
</reference>
<dbReference type="InterPro" id="IPR025906">
    <property type="entry name" value="YjfB_motility"/>
</dbReference>
<accession>A0ABV4BT53</accession>
<name>A0ABV4BT53_9CLOT</name>
<organism evidence="1 2">
    <name type="scientific">Clostridium moutaii</name>
    <dbReference type="NCBI Taxonomy" id="3240932"/>
    <lineage>
        <taxon>Bacteria</taxon>
        <taxon>Bacillati</taxon>
        <taxon>Bacillota</taxon>
        <taxon>Clostridia</taxon>
        <taxon>Eubacteriales</taxon>
        <taxon>Clostridiaceae</taxon>
        <taxon>Clostridium</taxon>
    </lineage>
</organism>
<dbReference type="Proteomes" id="UP001564657">
    <property type="component" value="Unassembled WGS sequence"/>
</dbReference>
<dbReference type="RefSeq" id="WP_369705866.1">
    <property type="nucleotide sequence ID" value="NZ_JBGEWD010000033.1"/>
</dbReference>